<dbReference type="STRING" id="1037660.A0A066WEW8"/>
<dbReference type="PRINTS" id="PR00081">
    <property type="entry name" value="GDHRDH"/>
</dbReference>
<dbReference type="PROSITE" id="PS00061">
    <property type="entry name" value="ADH_SHORT"/>
    <property type="match status" value="1"/>
</dbReference>
<dbReference type="AlphaFoldDB" id="A0A066WEW8"/>
<dbReference type="SMART" id="SM00822">
    <property type="entry name" value="PKS_KR"/>
    <property type="match status" value="1"/>
</dbReference>
<dbReference type="InterPro" id="IPR002347">
    <property type="entry name" value="SDR_fam"/>
</dbReference>
<dbReference type="OMA" id="QDGQMGQ"/>
<dbReference type="HOGENOM" id="CLU_010194_42_0_1"/>
<evidence type="ECO:0000256" key="2">
    <source>
        <dbReference type="ARBA" id="ARBA00023002"/>
    </source>
</evidence>
<name>A0A066WEW8_TILAU</name>
<evidence type="ECO:0000313" key="4">
    <source>
        <dbReference type="EMBL" id="KDN52492.1"/>
    </source>
</evidence>
<dbReference type="Pfam" id="PF00106">
    <property type="entry name" value="adh_short"/>
    <property type="match status" value="1"/>
</dbReference>
<dbReference type="Gene3D" id="3.40.50.720">
    <property type="entry name" value="NAD(P)-binding Rossmann-like Domain"/>
    <property type="match status" value="1"/>
</dbReference>
<protein>
    <submittedName>
        <fullName evidence="4">NAD(P)-binding protein</fullName>
    </submittedName>
</protein>
<dbReference type="InterPro" id="IPR057326">
    <property type="entry name" value="KR_dom"/>
</dbReference>
<organism evidence="4 5">
    <name type="scientific">Tilletiaria anomala (strain ATCC 24038 / CBS 436.72 / UBC 951)</name>
    <dbReference type="NCBI Taxonomy" id="1037660"/>
    <lineage>
        <taxon>Eukaryota</taxon>
        <taxon>Fungi</taxon>
        <taxon>Dikarya</taxon>
        <taxon>Basidiomycota</taxon>
        <taxon>Ustilaginomycotina</taxon>
        <taxon>Exobasidiomycetes</taxon>
        <taxon>Georgefischeriales</taxon>
        <taxon>Tilletiariaceae</taxon>
        <taxon>Tilletiaria</taxon>
    </lineage>
</organism>
<keyword evidence="5" id="KW-1185">Reference proteome</keyword>
<dbReference type="RefSeq" id="XP_013245331.1">
    <property type="nucleotide sequence ID" value="XM_013389877.1"/>
</dbReference>
<evidence type="ECO:0000259" key="3">
    <source>
        <dbReference type="SMART" id="SM00822"/>
    </source>
</evidence>
<proteinExistence type="predicted"/>
<dbReference type="OrthoDB" id="1274115at2759"/>
<dbReference type="Proteomes" id="UP000027361">
    <property type="component" value="Unassembled WGS sequence"/>
</dbReference>
<dbReference type="PANTHER" id="PTHR43658:SF8">
    <property type="entry name" value="17-BETA-HYDROXYSTEROID DEHYDROGENASE 14-RELATED"/>
    <property type="match status" value="1"/>
</dbReference>
<dbReference type="GeneID" id="25263758"/>
<dbReference type="InParanoid" id="A0A066WEW8"/>
<dbReference type="EMBL" id="JMSN01000009">
    <property type="protein sequence ID" value="KDN52492.1"/>
    <property type="molecule type" value="Genomic_DNA"/>
</dbReference>
<dbReference type="InterPro" id="IPR020904">
    <property type="entry name" value="Sc_DH/Rdtase_CS"/>
</dbReference>
<dbReference type="PANTHER" id="PTHR43658">
    <property type="entry name" value="SHORT-CHAIN DEHYDROGENASE/REDUCTASE"/>
    <property type="match status" value="1"/>
</dbReference>
<dbReference type="InterPro" id="IPR036291">
    <property type="entry name" value="NAD(P)-bd_dom_sf"/>
</dbReference>
<evidence type="ECO:0000313" key="5">
    <source>
        <dbReference type="Proteomes" id="UP000027361"/>
    </source>
</evidence>
<keyword evidence="2" id="KW-0560">Oxidoreductase</keyword>
<sequence>MQIKDRLFYITGAASGLGAASARLLHSKGAYVALLDINLPAVQALARELGSGRAHAAQVDVCSEKDVQDAIDECDRFWKNNNPVVGGVLNAGGVGIAGKILNQDGEPFDLDTYKTVIDINLIGTFNVSRLVAARIVRDVRKPIQKADEHTSDRGVIINTASAAALEGQAGQAAYSASKGGVLAMGLPLARDLAWYGIRVMTLAPALFSTAMTDTLPDRAKAKILQSAEFPVRFGRPDEFAHAVVAIIENEMMNGSYIRLDGATRLGKL</sequence>
<dbReference type="SUPFAM" id="SSF51735">
    <property type="entry name" value="NAD(P)-binding Rossmann-fold domains"/>
    <property type="match status" value="1"/>
</dbReference>
<reference evidence="4 5" key="1">
    <citation type="submission" date="2014-05" db="EMBL/GenBank/DDBJ databases">
        <title>Draft genome sequence of a rare smut relative, Tilletiaria anomala UBC 951.</title>
        <authorList>
            <consortium name="DOE Joint Genome Institute"/>
            <person name="Toome M."/>
            <person name="Kuo A."/>
            <person name="Henrissat B."/>
            <person name="Lipzen A."/>
            <person name="Tritt A."/>
            <person name="Yoshinaga Y."/>
            <person name="Zane M."/>
            <person name="Barry K."/>
            <person name="Grigoriev I.V."/>
            <person name="Spatafora J.W."/>
            <person name="Aimea M.C."/>
        </authorList>
    </citation>
    <scope>NUCLEOTIDE SEQUENCE [LARGE SCALE GENOMIC DNA]</scope>
    <source>
        <strain evidence="4 5">UBC 951</strain>
    </source>
</reference>
<keyword evidence="1" id="KW-0521">NADP</keyword>
<gene>
    <name evidence="4" type="ORF">K437DRAFT_254076</name>
</gene>
<comment type="caution">
    <text evidence="4">The sequence shown here is derived from an EMBL/GenBank/DDBJ whole genome shotgun (WGS) entry which is preliminary data.</text>
</comment>
<dbReference type="GO" id="GO:0016491">
    <property type="term" value="F:oxidoreductase activity"/>
    <property type="evidence" value="ECO:0007669"/>
    <property type="project" value="UniProtKB-KW"/>
</dbReference>
<accession>A0A066WEW8</accession>
<evidence type="ECO:0000256" key="1">
    <source>
        <dbReference type="ARBA" id="ARBA00022857"/>
    </source>
</evidence>
<feature type="domain" description="Ketoreductase" evidence="3">
    <location>
        <begin position="6"/>
        <end position="197"/>
    </location>
</feature>